<reference evidence="1 2" key="1">
    <citation type="submission" date="2019-01" db="EMBL/GenBank/DDBJ databases">
        <title>Sequencing of cultivated peanut Arachis hypogaea provides insights into genome evolution and oil improvement.</title>
        <authorList>
            <person name="Chen X."/>
        </authorList>
    </citation>
    <scope>NUCLEOTIDE SEQUENCE [LARGE SCALE GENOMIC DNA]</scope>
    <source>
        <strain evidence="2">cv. Fuhuasheng</strain>
        <tissue evidence="1">Leaves</tissue>
    </source>
</reference>
<organism evidence="1 2">
    <name type="scientific">Arachis hypogaea</name>
    <name type="common">Peanut</name>
    <dbReference type="NCBI Taxonomy" id="3818"/>
    <lineage>
        <taxon>Eukaryota</taxon>
        <taxon>Viridiplantae</taxon>
        <taxon>Streptophyta</taxon>
        <taxon>Embryophyta</taxon>
        <taxon>Tracheophyta</taxon>
        <taxon>Spermatophyta</taxon>
        <taxon>Magnoliopsida</taxon>
        <taxon>eudicotyledons</taxon>
        <taxon>Gunneridae</taxon>
        <taxon>Pentapetalae</taxon>
        <taxon>rosids</taxon>
        <taxon>fabids</taxon>
        <taxon>Fabales</taxon>
        <taxon>Fabaceae</taxon>
        <taxon>Papilionoideae</taxon>
        <taxon>50 kb inversion clade</taxon>
        <taxon>dalbergioids sensu lato</taxon>
        <taxon>Dalbergieae</taxon>
        <taxon>Pterocarpus clade</taxon>
        <taxon>Arachis</taxon>
    </lineage>
</organism>
<gene>
    <name evidence="1" type="ORF">Ahy_A07g035671</name>
</gene>
<accession>A0A445CE98</accession>
<keyword evidence="2" id="KW-1185">Reference proteome</keyword>
<evidence type="ECO:0008006" key="3">
    <source>
        <dbReference type="Google" id="ProtNLM"/>
    </source>
</evidence>
<evidence type="ECO:0000313" key="1">
    <source>
        <dbReference type="EMBL" id="RYR49274.1"/>
    </source>
</evidence>
<dbReference type="EMBL" id="SDMP01000007">
    <property type="protein sequence ID" value="RYR49274.1"/>
    <property type="molecule type" value="Genomic_DNA"/>
</dbReference>
<proteinExistence type="predicted"/>
<evidence type="ECO:0000313" key="2">
    <source>
        <dbReference type="Proteomes" id="UP000289738"/>
    </source>
</evidence>
<comment type="caution">
    <text evidence="1">The sequence shown here is derived from an EMBL/GenBank/DDBJ whole genome shotgun (WGS) entry which is preliminary data.</text>
</comment>
<name>A0A445CE98_ARAHY</name>
<sequence>MCMILNDKKCCQFEEEIYCVPTDIMNIMLGLYGEKYIYPKTNMAYRINHYTDFLPFLDRRKLVSHLFKKAFYVLDPVKKKKTKIPQSRITLNKFVGLIVSQMRVYAGAKPLIEDGEGVEAQYISISGQRTSYDCEIYVMKWLEIIEPENIKKGEKKLIPSASEAIRLPKPSAALSNPFCKFTYGDIDKTPKHFDITKKSSSLYSWPRLRELSDLELLGFIELVI</sequence>
<protein>
    <recommendedName>
        <fullName evidence="3">Ubiquitin-like protease family profile domain-containing protein</fullName>
    </recommendedName>
</protein>
<dbReference type="Proteomes" id="UP000289738">
    <property type="component" value="Chromosome A07"/>
</dbReference>
<dbReference type="AlphaFoldDB" id="A0A445CE98"/>